<gene>
    <name evidence="1" type="ORF">SINU_06115</name>
</gene>
<dbReference type="GO" id="GO:0016813">
    <property type="term" value="F:hydrolase activity, acting on carbon-nitrogen (but not peptide) bonds, in linear amidines"/>
    <property type="evidence" value="ECO:0007669"/>
    <property type="project" value="UniProtKB-ARBA"/>
</dbReference>
<dbReference type="RefSeq" id="WP_010025599.1">
    <property type="nucleotide sequence ID" value="NZ_AFVQ02000072.1"/>
</dbReference>
<proteinExistence type="predicted"/>
<dbReference type="STRING" id="1069536.SINU_06115"/>
<dbReference type="InterPro" id="IPR006035">
    <property type="entry name" value="Ureohydrolase"/>
</dbReference>
<accession>A0A0U1QPS3</accession>
<evidence type="ECO:0000313" key="2">
    <source>
        <dbReference type="Proteomes" id="UP000035553"/>
    </source>
</evidence>
<reference evidence="1 2" key="1">
    <citation type="journal article" date="2011" name="J. Bacteriol.">
        <title>Draft genome sequence of Sporolactobacillus inulinus strain CASD, an efficient D-lactic acid-producing bacterium with high-concentration lactate tolerance capability.</title>
        <authorList>
            <person name="Yu B."/>
            <person name="Su F."/>
            <person name="Wang L."/>
            <person name="Xu K."/>
            <person name="Zhao B."/>
            <person name="Xu P."/>
        </authorList>
    </citation>
    <scope>NUCLEOTIDE SEQUENCE [LARGE SCALE GENOMIC DNA]</scope>
    <source>
        <strain evidence="1 2">CASD</strain>
    </source>
</reference>
<dbReference type="InterPro" id="IPR023696">
    <property type="entry name" value="Ureohydrolase_dom_sf"/>
</dbReference>
<protein>
    <submittedName>
        <fullName evidence="1">Arginase</fullName>
    </submittedName>
</protein>
<keyword evidence="2" id="KW-1185">Reference proteome</keyword>
<name>A0A0U1QPS3_9BACL</name>
<evidence type="ECO:0000313" key="1">
    <source>
        <dbReference type="EMBL" id="KLI02801.1"/>
    </source>
</evidence>
<dbReference type="GO" id="GO:0046872">
    <property type="term" value="F:metal ion binding"/>
    <property type="evidence" value="ECO:0007669"/>
    <property type="project" value="InterPro"/>
</dbReference>
<sequence length="273" mass="30903">MTLLHQQITFCNFDGTYTQQPKLLARLPHRWIDFSQLRGTSLYCSPEAFASICKQMNKIPDCGLTFWGSGNYHYAALAQLRSIQHPFTLVLFDHHTDLQEGSIGSLLSCGSWVRHALSELTHLKKVMIIGPEPVRSQGAALPERHLVTIFPERSLPSAQRLAALIPTEAIYISVDKDLLSERDAKTNWSQGTLPIKTLVHLLDQLIECKQVEGLDVCGEWPVRPHQSYNQQTRAWIHRNECSNWAIAQTFIRHQQSPKPGSAYPVTDSSKHVM</sequence>
<dbReference type="AlphaFoldDB" id="A0A0U1QPS3"/>
<dbReference type="SUPFAM" id="SSF52768">
    <property type="entry name" value="Arginase/deacetylase"/>
    <property type="match status" value="1"/>
</dbReference>
<organism evidence="1 2">
    <name type="scientific">Sporolactobacillus inulinus CASD</name>
    <dbReference type="NCBI Taxonomy" id="1069536"/>
    <lineage>
        <taxon>Bacteria</taxon>
        <taxon>Bacillati</taxon>
        <taxon>Bacillota</taxon>
        <taxon>Bacilli</taxon>
        <taxon>Bacillales</taxon>
        <taxon>Sporolactobacillaceae</taxon>
        <taxon>Sporolactobacillus</taxon>
    </lineage>
</organism>
<comment type="caution">
    <text evidence="1">The sequence shown here is derived from an EMBL/GenBank/DDBJ whole genome shotgun (WGS) entry which is preliminary data.</text>
</comment>
<dbReference type="Gene3D" id="3.40.800.10">
    <property type="entry name" value="Ureohydrolase domain"/>
    <property type="match status" value="1"/>
</dbReference>
<dbReference type="Proteomes" id="UP000035553">
    <property type="component" value="Unassembled WGS sequence"/>
</dbReference>
<dbReference type="EMBL" id="AFVQ02000072">
    <property type="protein sequence ID" value="KLI02801.1"/>
    <property type="molecule type" value="Genomic_DNA"/>
</dbReference>
<dbReference type="Pfam" id="PF00491">
    <property type="entry name" value="Arginase"/>
    <property type="match status" value="1"/>
</dbReference>